<dbReference type="EMBL" id="RSCD01000018">
    <property type="protein sequence ID" value="RSH86990.1"/>
    <property type="molecule type" value="Genomic_DNA"/>
</dbReference>
<proteinExistence type="predicted"/>
<dbReference type="STRING" id="1890683.A0A427Y7C0"/>
<protein>
    <submittedName>
        <fullName evidence="1">Uncharacterized protein</fullName>
    </submittedName>
</protein>
<dbReference type="OrthoDB" id="2571097at2759"/>
<accession>A0A427Y7C0</accession>
<dbReference type="Proteomes" id="UP000279259">
    <property type="component" value="Unassembled WGS sequence"/>
</dbReference>
<dbReference type="AlphaFoldDB" id="A0A427Y7C0"/>
<organism evidence="1 2">
    <name type="scientific">Saitozyma podzolica</name>
    <dbReference type="NCBI Taxonomy" id="1890683"/>
    <lineage>
        <taxon>Eukaryota</taxon>
        <taxon>Fungi</taxon>
        <taxon>Dikarya</taxon>
        <taxon>Basidiomycota</taxon>
        <taxon>Agaricomycotina</taxon>
        <taxon>Tremellomycetes</taxon>
        <taxon>Tremellales</taxon>
        <taxon>Trimorphomycetaceae</taxon>
        <taxon>Saitozyma</taxon>
    </lineage>
</organism>
<keyword evidence="2" id="KW-1185">Reference proteome</keyword>
<comment type="caution">
    <text evidence="1">The sequence shown here is derived from an EMBL/GenBank/DDBJ whole genome shotgun (WGS) entry which is preliminary data.</text>
</comment>
<sequence>MAQPTTASALIKALRSPDSSGSSKIAIAQHCLDHLRAPRVADIIADWILDTWSRSKPSPTDPIVDPDYHRLLHLVCNSPRPFPAASFFRSRPQASVLPLALETFRRLDYDADSAWAELVAFLQVGDVSPDLIALISPRVTTPPSLASLASAALRNPSHDLTSTLPLYFATSFPSLSSLPSASLAFIPTVLTSFISHVTTHRYALNQPSSSKVPYDVFISNRVRAAIHDAVGASLAAVSAAAEPWPLREAIWSAVVAWGGYLETTPWPCLANTSAVAQTDLSPHALLTLALLESLDHNTASITILDWLIAPPPSLHDPARSVLVAILRYHRLSRTVDQLYRSLVSTVDALFTAAPTLDLYRVVVSGPLLTLDLPRLAVPFPTSPLAQAICSRFTSIPDDWRPTSTATPVDQILLAARIRAIGADFDLTPLLSVAEPELKEQTILAMLKQCSYGSTCPPGLVDAVLDSDLSSAALWLLESHATDEQLDSFKQPASLSAHVCLLFALALDASSGPISTQSFPPPRSL</sequence>
<gene>
    <name evidence="1" type="ORF">EHS25_003478</name>
</gene>
<reference evidence="1 2" key="1">
    <citation type="submission" date="2018-11" db="EMBL/GenBank/DDBJ databases">
        <title>Genome sequence of Saitozyma podzolica DSM 27192.</title>
        <authorList>
            <person name="Aliyu H."/>
            <person name="Gorte O."/>
            <person name="Ochsenreither K."/>
        </authorList>
    </citation>
    <scope>NUCLEOTIDE SEQUENCE [LARGE SCALE GENOMIC DNA]</scope>
    <source>
        <strain evidence="1 2">DSM 27192</strain>
    </source>
</reference>
<name>A0A427Y7C0_9TREE</name>
<evidence type="ECO:0000313" key="2">
    <source>
        <dbReference type="Proteomes" id="UP000279259"/>
    </source>
</evidence>
<evidence type="ECO:0000313" key="1">
    <source>
        <dbReference type="EMBL" id="RSH86990.1"/>
    </source>
</evidence>